<feature type="transmembrane region" description="Helical" evidence="2">
    <location>
        <begin position="144"/>
        <end position="166"/>
    </location>
</feature>
<comment type="caution">
    <text evidence="3">The sequence shown here is derived from an EMBL/GenBank/DDBJ whole genome shotgun (WGS) entry which is preliminary data.</text>
</comment>
<evidence type="ECO:0000256" key="2">
    <source>
        <dbReference type="SAM" id="Phobius"/>
    </source>
</evidence>
<dbReference type="EMBL" id="JAXOVC010000002">
    <property type="protein sequence ID" value="KAK4504758.1"/>
    <property type="molecule type" value="Genomic_DNA"/>
</dbReference>
<reference evidence="3 4" key="1">
    <citation type="journal article" date="2023" name="G3 (Bethesda)">
        <title>A chromosome-level genome assembly of Zasmidium syzygii isolated from banana leaves.</title>
        <authorList>
            <person name="van Westerhoven A.C."/>
            <person name="Mehrabi R."/>
            <person name="Talebi R."/>
            <person name="Steentjes M.B.F."/>
            <person name="Corcolon B."/>
            <person name="Chong P.A."/>
            <person name="Kema G.H.J."/>
            <person name="Seidl M.F."/>
        </authorList>
    </citation>
    <scope>NUCLEOTIDE SEQUENCE [LARGE SCALE GENOMIC DNA]</scope>
    <source>
        <strain evidence="3 4">P124</strain>
    </source>
</reference>
<evidence type="ECO:0000313" key="4">
    <source>
        <dbReference type="Proteomes" id="UP001305779"/>
    </source>
</evidence>
<feature type="transmembrane region" description="Helical" evidence="2">
    <location>
        <begin position="117"/>
        <end position="138"/>
    </location>
</feature>
<feature type="compositionally biased region" description="Basic and acidic residues" evidence="1">
    <location>
        <begin position="294"/>
        <end position="307"/>
    </location>
</feature>
<keyword evidence="4" id="KW-1185">Reference proteome</keyword>
<feature type="region of interest" description="Disordered" evidence="1">
    <location>
        <begin position="241"/>
        <end position="334"/>
    </location>
</feature>
<accession>A0ABR0EV89</accession>
<keyword evidence="2" id="KW-0472">Membrane</keyword>
<dbReference type="PANTHER" id="PTHR39614:SF2">
    <property type="entry name" value="INTEGRAL MEMBRANE PROTEIN"/>
    <property type="match status" value="1"/>
</dbReference>
<feature type="transmembrane region" description="Helical" evidence="2">
    <location>
        <begin position="18"/>
        <end position="39"/>
    </location>
</feature>
<proteinExistence type="predicted"/>
<name>A0ABR0EV89_ZASCE</name>
<evidence type="ECO:0000256" key="1">
    <source>
        <dbReference type="SAM" id="MobiDB-lite"/>
    </source>
</evidence>
<gene>
    <name evidence="3" type="ORF">PRZ48_002720</name>
</gene>
<evidence type="ECO:0000313" key="3">
    <source>
        <dbReference type="EMBL" id="KAK4504758.1"/>
    </source>
</evidence>
<sequence length="334" mass="36038">MATQTYTFSPVTSTDRAGIVWVAAILSLMFSVLTLLTRLQIKYHTLGLDDLFIFLATLVAVGQYIAIYVGLDSGVGKSSTLLSEEYAAHLGRNVMASEVLFLVAMMLKIIKLLRWSLTLTLSALLELLYIALSLLLVFPLQMRLTIKCTVVLAFSFRLLCAVLAALHTLWIAKYVHSPDPGLAIADVLVWQQVGLGYSLIATTIPTLKNFVRGYERAMGWDPSLENKRGLGGGYNLGSLVRSERSRSQPQSGGSGSRSHGRGVPGSGGSRSRPSEGDIQLGPAVGDYRVGAFHDATRAKGKERRDSGESADPIIRRQISVTVEHEQAGSGSGAV</sequence>
<feature type="transmembrane region" description="Helical" evidence="2">
    <location>
        <begin position="51"/>
        <end position="70"/>
    </location>
</feature>
<evidence type="ECO:0008006" key="5">
    <source>
        <dbReference type="Google" id="ProtNLM"/>
    </source>
</evidence>
<protein>
    <recommendedName>
        <fullName evidence="5">Integral membrane protein</fullName>
    </recommendedName>
</protein>
<dbReference type="PANTHER" id="PTHR39614">
    <property type="entry name" value="INTEGRAL MEMBRANE PROTEIN"/>
    <property type="match status" value="1"/>
</dbReference>
<keyword evidence="2" id="KW-1133">Transmembrane helix</keyword>
<organism evidence="3 4">
    <name type="scientific">Zasmidium cellare</name>
    <name type="common">Wine cellar mold</name>
    <name type="synonym">Racodium cellare</name>
    <dbReference type="NCBI Taxonomy" id="395010"/>
    <lineage>
        <taxon>Eukaryota</taxon>
        <taxon>Fungi</taxon>
        <taxon>Dikarya</taxon>
        <taxon>Ascomycota</taxon>
        <taxon>Pezizomycotina</taxon>
        <taxon>Dothideomycetes</taxon>
        <taxon>Dothideomycetidae</taxon>
        <taxon>Mycosphaerellales</taxon>
        <taxon>Mycosphaerellaceae</taxon>
        <taxon>Zasmidium</taxon>
    </lineage>
</organism>
<dbReference type="Proteomes" id="UP001305779">
    <property type="component" value="Unassembled WGS sequence"/>
</dbReference>
<keyword evidence="2" id="KW-0812">Transmembrane</keyword>